<dbReference type="EMBL" id="JAMZIH010003362">
    <property type="protein sequence ID" value="KAJ1676872.1"/>
    <property type="molecule type" value="Genomic_DNA"/>
</dbReference>
<sequence length="163" mass="18202">MVHVIAQPDFRDMTCMSGEFRAFIGDLIKKRTWIGASLSCPEKKSPLRGVTVGIPIEYWVDELADRVRDAWREAAVRLASLGADIVQVSLPSTRHALPAYYIIAPAEASTNLARYDGIRYGHRTEPEHQGESVGEEFMTTRKEGFGEEVQRRILLGTHSLTTG</sequence>
<keyword evidence="2" id="KW-1185">Reference proteome</keyword>
<accession>A0ACC1HNN0</accession>
<dbReference type="Proteomes" id="UP001145114">
    <property type="component" value="Unassembled WGS sequence"/>
</dbReference>
<organism evidence="1 2">
    <name type="scientific">Spiromyces aspiralis</name>
    <dbReference type="NCBI Taxonomy" id="68401"/>
    <lineage>
        <taxon>Eukaryota</taxon>
        <taxon>Fungi</taxon>
        <taxon>Fungi incertae sedis</taxon>
        <taxon>Zoopagomycota</taxon>
        <taxon>Kickxellomycotina</taxon>
        <taxon>Kickxellomycetes</taxon>
        <taxon>Kickxellales</taxon>
        <taxon>Kickxellaceae</taxon>
        <taxon>Spiromyces</taxon>
    </lineage>
</organism>
<reference evidence="1" key="1">
    <citation type="submission" date="2022-06" db="EMBL/GenBank/DDBJ databases">
        <title>Phylogenomic reconstructions and comparative analyses of Kickxellomycotina fungi.</title>
        <authorList>
            <person name="Reynolds N.K."/>
            <person name="Stajich J.E."/>
            <person name="Barry K."/>
            <person name="Grigoriev I.V."/>
            <person name="Crous P."/>
            <person name="Smith M.E."/>
        </authorList>
    </citation>
    <scope>NUCLEOTIDE SEQUENCE</scope>
    <source>
        <strain evidence="1">RSA 2271</strain>
    </source>
</reference>
<comment type="caution">
    <text evidence="1">The sequence shown here is derived from an EMBL/GenBank/DDBJ whole genome shotgun (WGS) entry which is preliminary data.</text>
</comment>
<gene>
    <name evidence="1" type="ORF">EV182_007342</name>
</gene>
<evidence type="ECO:0000313" key="1">
    <source>
        <dbReference type="EMBL" id="KAJ1676872.1"/>
    </source>
</evidence>
<name>A0ACC1HNN0_9FUNG</name>
<proteinExistence type="predicted"/>
<protein>
    <submittedName>
        <fullName evidence="1">Uncharacterized protein</fullName>
    </submittedName>
</protein>
<evidence type="ECO:0000313" key="2">
    <source>
        <dbReference type="Proteomes" id="UP001145114"/>
    </source>
</evidence>